<accession>A0A4Y7PN12</accession>
<evidence type="ECO:0000313" key="2">
    <source>
        <dbReference type="Proteomes" id="UP000294933"/>
    </source>
</evidence>
<dbReference type="EMBL" id="ML170248">
    <property type="protein sequence ID" value="TDL16242.1"/>
    <property type="molecule type" value="Genomic_DNA"/>
</dbReference>
<name>A0A4Y7PN12_9AGAM</name>
<reference evidence="1 2" key="1">
    <citation type="submission" date="2018-06" db="EMBL/GenBank/DDBJ databases">
        <title>A transcriptomic atlas of mushroom development highlights an independent origin of complex multicellularity.</title>
        <authorList>
            <consortium name="DOE Joint Genome Institute"/>
            <person name="Krizsan K."/>
            <person name="Almasi E."/>
            <person name="Merenyi Z."/>
            <person name="Sahu N."/>
            <person name="Viragh M."/>
            <person name="Koszo T."/>
            <person name="Mondo S."/>
            <person name="Kiss B."/>
            <person name="Balint B."/>
            <person name="Kues U."/>
            <person name="Barry K."/>
            <person name="Hegedus J.C."/>
            <person name="Henrissat B."/>
            <person name="Johnson J."/>
            <person name="Lipzen A."/>
            <person name="Ohm R."/>
            <person name="Nagy I."/>
            <person name="Pangilinan J."/>
            <person name="Yan J."/>
            <person name="Xiong Y."/>
            <person name="Grigoriev I.V."/>
            <person name="Hibbett D.S."/>
            <person name="Nagy L.G."/>
        </authorList>
    </citation>
    <scope>NUCLEOTIDE SEQUENCE [LARGE SCALE GENOMIC DNA]</scope>
    <source>
        <strain evidence="1 2">SZMC22713</strain>
    </source>
</reference>
<keyword evidence="2" id="KW-1185">Reference proteome</keyword>
<evidence type="ECO:0000313" key="1">
    <source>
        <dbReference type="EMBL" id="TDL16242.1"/>
    </source>
</evidence>
<protein>
    <submittedName>
        <fullName evidence="1">Uncharacterized protein</fullName>
    </submittedName>
</protein>
<sequence length="519" mass="58687">MAKHPLIHELVDHVEDAAEMTYALVKSTFKCDISQVSNHAQSEVNLAQIRAEIDSVNHQLYISNVHIETLRQALNLSRDVHALLQARHAELLNCANKAVGRGDHVTRLPQEIISHIASFLYDENREAWRDPAPHDEWVKTVYRPASETLYIQNDYSNQIRFASTRDKSAVATDGERLLSVHFQFSGNPNYHPNDVSNCFSRHSLLSTTHRWRELYLHISAHPTYCDIFNDWVAGLPALSHLSIHHESRRVLPTWWDVFVERFGGAGSTPILHSAKLPMSYLVTSGGVFSNVIHLHVNDVWIDHSPSELNSAFCAMHHLITLEISLTGLDITTNENDNQKGVIKIPSLKELTVTMGGTGPMKAMTVVETFECKSLLVFSAKLLIGVPQTGPEKIGQLLSSVHDSFPILDQLFFQIRDNSWDNWEAARISQIVIQNLSFPAMDGCWLLPQLTTLAVPIDSGRITVRALVELGRNRRTNGFLARFLYLKLFACGWTRTLESEDMLQSLLINYHDVEVLQWPD</sequence>
<organism evidence="1 2">
    <name type="scientific">Rickenella mellea</name>
    <dbReference type="NCBI Taxonomy" id="50990"/>
    <lineage>
        <taxon>Eukaryota</taxon>
        <taxon>Fungi</taxon>
        <taxon>Dikarya</taxon>
        <taxon>Basidiomycota</taxon>
        <taxon>Agaricomycotina</taxon>
        <taxon>Agaricomycetes</taxon>
        <taxon>Hymenochaetales</taxon>
        <taxon>Rickenellaceae</taxon>
        <taxon>Rickenella</taxon>
    </lineage>
</organism>
<dbReference type="VEuPathDB" id="FungiDB:BD410DRAFT_844591"/>
<dbReference type="AlphaFoldDB" id="A0A4Y7PN12"/>
<gene>
    <name evidence="1" type="ORF">BD410DRAFT_844591</name>
</gene>
<proteinExistence type="predicted"/>
<dbReference type="Proteomes" id="UP000294933">
    <property type="component" value="Unassembled WGS sequence"/>
</dbReference>